<reference evidence="1" key="1">
    <citation type="journal article" date="2014" name="Front. Microbiol.">
        <title>High frequency of phylogenetically diverse reductive dehalogenase-homologous genes in deep subseafloor sedimentary metagenomes.</title>
        <authorList>
            <person name="Kawai M."/>
            <person name="Futagami T."/>
            <person name="Toyoda A."/>
            <person name="Takaki Y."/>
            <person name="Nishi S."/>
            <person name="Hori S."/>
            <person name="Arai W."/>
            <person name="Tsubouchi T."/>
            <person name="Morono Y."/>
            <person name="Uchiyama I."/>
            <person name="Ito T."/>
            <person name="Fujiyama A."/>
            <person name="Inagaki F."/>
            <person name="Takami H."/>
        </authorList>
    </citation>
    <scope>NUCLEOTIDE SEQUENCE</scope>
    <source>
        <strain evidence="1">Expedition CK06-06</strain>
    </source>
</reference>
<gene>
    <name evidence="1" type="ORF">S12H4_12460</name>
</gene>
<organism evidence="1">
    <name type="scientific">marine sediment metagenome</name>
    <dbReference type="NCBI Taxonomy" id="412755"/>
    <lineage>
        <taxon>unclassified sequences</taxon>
        <taxon>metagenomes</taxon>
        <taxon>ecological metagenomes</taxon>
    </lineage>
</organism>
<comment type="caution">
    <text evidence="1">The sequence shown here is derived from an EMBL/GenBank/DDBJ whole genome shotgun (WGS) entry which is preliminary data.</text>
</comment>
<name>X1TXA2_9ZZZZ</name>
<sequence>MRRFGRKVAALGMVLLLGLTAACVPTAEEITPTPAEEEVNFRLWISDEANA</sequence>
<dbReference type="EMBL" id="BARW01005946">
    <property type="protein sequence ID" value="GAI84669.1"/>
    <property type="molecule type" value="Genomic_DNA"/>
</dbReference>
<protein>
    <submittedName>
        <fullName evidence="1">Uncharacterized protein</fullName>
    </submittedName>
</protein>
<dbReference type="AlphaFoldDB" id="X1TXA2"/>
<feature type="non-terminal residue" evidence="1">
    <location>
        <position position="51"/>
    </location>
</feature>
<accession>X1TXA2</accession>
<evidence type="ECO:0000313" key="1">
    <source>
        <dbReference type="EMBL" id="GAI84669.1"/>
    </source>
</evidence>
<proteinExistence type="predicted"/>
<dbReference type="PROSITE" id="PS51257">
    <property type="entry name" value="PROKAR_LIPOPROTEIN"/>
    <property type="match status" value="1"/>
</dbReference>